<evidence type="ECO:0000256" key="4">
    <source>
        <dbReference type="ARBA" id="ARBA00023180"/>
    </source>
</evidence>
<dbReference type="CDD" id="cd01837">
    <property type="entry name" value="SGNH_plant_lipase_like"/>
    <property type="match status" value="1"/>
</dbReference>
<dbReference type="OMA" id="RITVPHT"/>
<dbReference type="SMR" id="A0A1D6HCJ5"/>
<name>A0A1D6HCJ5_MAIZE</name>
<evidence type="ECO:0000313" key="5">
    <source>
        <dbReference type="EMBL" id="AQK72421.1"/>
    </source>
</evidence>
<keyword evidence="3" id="KW-0378">Hydrolase</keyword>
<keyword evidence="2" id="KW-0732">Signal</keyword>
<evidence type="ECO:0000256" key="3">
    <source>
        <dbReference type="ARBA" id="ARBA00022801"/>
    </source>
</evidence>
<organism evidence="5">
    <name type="scientific">Zea mays</name>
    <name type="common">Maize</name>
    <dbReference type="NCBI Taxonomy" id="4577"/>
    <lineage>
        <taxon>Eukaryota</taxon>
        <taxon>Viridiplantae</taxon>
        <taxon>Streptophyta</taxon>
        <taxon>Embryophyta</taxon>
        <taxon>Tracheophyta</taxon>
        <taxon>Spermatophyta</taxon>
        <taxon>Magnoliopsida</taxon>
        <taxon>Liliopsida</taxon>
        <taxon>Poales</taxon>
        <taxon>Poaceae</taxon>
        <taxon>PACMAD clade</taxon>
        <taxon>Panicoideae</taxon>
        <taxon>Andropogonodae</taxon>
        <taxon>Andropogoneae</taxon>
        <taxon>Tripsacinae</taxon>
        <taxon>Zea</taxon>
    </lineage>
</organism>
<accession>A0A1D6HCJ5</accession>
<dbReference type="Gene3D" id="3.40.50.1110">
    <property type="entry name" value="SGNH hydrolase"/>
    <property type="match status" value="1"/>
</dbReference>
<dbReference type="GO" id="GO:0016788">
    <property type="term" value="F:hydrolase activity, acting on ester bonds"/>
    <property type="evidence" value="ECO:0007669"/>
    <property type="project" value="InterPro"/>
</dbReference>
<keyword evidence="4" id="KW-0325">Glycoprotein</keyword>
<dbReference type="ExpressionAtlas" id="A0A1D6HCJ5">
    <property type="expression patterns" value="baseline and differential"/>
</dbReference>
<comment type="similarity">
    <text evidence="1">Belongs to the 'GDSL' lipolytic enzyme family.</text>
</comment>
<dbReference type="SUPFAM" id="SSF52266">
    <property type="entry name" value="SGNH hydrolase"/>
    <property type="match status" value="1"/>
</dbReference>
<dbReference type="InterPro" id="IPR035669">
    <property type="entry name" value="SGNH_plant_lipase-like"/>
</dbReference>
<dbReference type="EMBL" id="CM000781">
    <property type="protein sequence ID" value="AQK72421.1"/>
    <property type="molecule type" value="Genomic_DNA"/>
</dbReference>
<dbReference type="InterPro" id="IPR036514">
    <property type="entry name" value="SGNH_hydro_sf"/>
</dbReference>
<sequence length="407" mass="42883">MALLLTGRVLVVACVLVACSSSCGCPVAAAAAMTTVDGITAIYSFGDSITDTGNLVREGATDMLRYIGSRPYGIDLLRGVPTPTGRCSNGYLMIDFLAKYLGLPLLNPYLDKAADFTHGVNFAVAGATALGATALAERGVTMPHTNSSLDVQLQWFRDFMASATTNSSQGTSQVRRKLASSLVMLEIGGNDFNYAFLQLQTRPTGGGYGSGNVTRIVEILEQVGALVPQVVQSITNAAKALLEMGAVRVVVAGNLPIGCSPAYLSGANVTEPAAYDADGCLAVLNGFAELYNAALRGAVAGLQRAHPRAVVAYADYFAAYARVLREARARGFDPARTRTACCGAREAAAYGFRLGRFCGAPRTAVCKDRARYVSWDGVHPTQHAYEAMAELLYRGGLACPPPINWPG</sequence>
<dbReference type="AlphaFoldDB" id="A0A1D6HCJ5"/>
<dbReference type="Pfam" id="PF00657">
    <property type="entry name" value="Lipase_GDSL"/>
    <property type="match status" value="1"/>
</dbReference>
<reference evidence="5" key="1">
    <citation type="submission" date="2015-12" db="EMBL/GenBank/DDBJ databases">
        <title>Update maize B73 reference genome by single molecule sequencing technologies.</title>
        <authorList>
            <consortium name="Maize Genome Sequencing Project"/>
            <person name="Ware D."/>
        </authorList>
    </citation>
    <scope>NUCLEOTIDE SEQUENCE</scope>
    <source>
        <tissue evidence="5">Seedling</tissue>
    </source>
</reference>
<protein>
    <submittedName>
        <fullName evidence="5">GDSL esterase/lipase</fullName>
    </submittedName>
</protein>
<dbReference type="InterPro" id="IPR001087">
    <property type="entry name" value="GDSL"/>
</dbReference>
<dbReference type="PANTHER" id="PTHR22835">
    <property type="entry name" value="ZINC FINGER FYVE DOMAIN CONTAINING PROTEIN"/>
    <property type="match status" value="1"/>
</dbReference>
<dbReference type="PaxDb" id="4577-GRMZM2G137399_P01"/>
<dbReference type="PANTHER" id="PTHR22835:SF665">
    <property type="entry name" value="GDSL ESTERASE_LIPASE"/>
    <property type="match status" value="1"/>
</dbReference>
<gene>
    <name evidence="5" type="ORF">ZEAMMB73_Zm00001d017140</name>
</gene>
<dbReference type="eggNOG" id="ENOG502QQUR">
    <property type="taxonomic scope" value="Eukaryota"/>
</dbReference>
<proteinExistence type="inferred from homology"/>
<dbReference type="FunCoup" id="A0A1D6HCJ5">
    <property type="interactions" value="91"/>
</dbReference>
<evidence type="ECO:0000256" key="1">
    <source>
        <dbReference type="ARBA" id="ARBA00008668"/>
    </source>
</evidence>
<dbReference type="InParanoid" id="A0A1D6HCJ5"/>
<dbReference type="STRING" id="4577.A0A1D6HCJ5"/>
<evidence type="ECO:0000256" key="2">
    <source>
        <dbReference type="ARBA" id="ARBA00022729"/>
    </source>
</evidence>